<dbReference type="Gene3D" id="3.90.550.10">
    <property type="entry name" value="Spore Coat Polysaccharide Biosynthesis Protein SpsA, Chain A"/>
    <property type="match status" value="1"/>
</dbReference>
<sequence>MTLLLMAGGFGSRYGKLKQFDGFGPNGEFLMEYSMYDAIQNGFTHIVVVTHKDSVEKIQSYLRERLPAHVALDVVPQVIEDVPAGSTYDPDRSKPWGTAHAVWAARDVIKGPFGVLNADDYYGQQAFAESAGFFNDTSHTNNYALVAYRLDETLSTHGSVSRGVSETDGNMLKQVTERLKLVPFEGQVKDEEDGTLFKGDEPVSMNFWLCRANIFDFIEKRFTEFLASSESEGKGEIYLPKIVQEMLDAEMIGVAVVPSNSQWFGVTYSDDKEFAQKELAGKVDKGLYPSPLWG</sequence>
<proteinExistence type="predicted"/>
<dbReference type="OrthoDB" id="9779926at2"/>
<keyword evidence="3" id="KW-1185">Reference proteome</keyword>
<dbReference type="RefSeq" id="WP_097441524.1">
    <property type="nucleotide sequence ID" value="NZ_NBWU01000001.1"/>
</dbReference>
<reference evidence="2 3" key="1">
    <citation type="submission" date="2017-04" db="EMBL/GenBank/DDBJ databases">
        <title>A new member of the family Flavobacteriaceae isolated from ascidians.</title>
        <authorList>
            <person name="Chen L."/>
        </authorList>
    </citation>
    <scope>NUCLEOTIDE SEQUENCE [LARGE SCALE GENOMIC DNA]</scope>
    <source>
        <strain evidence="2 3">HQA918</strain>
    </source>
</reference>
<dbReference type="EMBL" id="NBWU01000001">
    <property type="protein sequence ID" value="PCE66000.1"/>
    <property type="molecule type" value="Genomic_DNA"/>
</dbReference>
<dbReference type="Proteomes" id="UP000219559">
    <property type="component" value="Unassembled WGS sequence"/>
</dbReference>
<feature type="domain" description="Nucleotidyl transferase" evidence="1">
    <location>
        <begin position="5"/>
        <end position="177"/>
    </location>
</feature>
<keyword evidence="2" id="KW-0548">Nucleotidyltransferase</keyword>
<evidence type="ECO:0000313" key="3">
    <source>
        <dbReference type="Proteomes" id="UP000219559"/>
    </source>
</evidence>
<name>A0A2A4GDF1_9FLAO</name>
<evidence type="ECO:0000313" key="2">
    <source>
        <dbReference type="EMBL" id="PCE66000.1"/>
    </source>
</evidence>
<comment type="caution">
    <text evidence="2">The sequence shown here is derived from an EMBL/GenBank/DDBJ whole genome shotgun (WGS) entry which is preliminary data.</text>
</comment>
<dbReference type="Pfam" id="PF00483">
    <property type="entry name" value="NTP_transferase"/>
    <property type="match status" value="1"/>
</dbReference>
<keyword evidence="2" id="KW-0808">Transferase</keyword>
<dbReference type="InterPro" id="IPR029044">
    <property type="entry name" value="Nucleotide-diphossugar_trans"/>
</dbReference>
<dbReference type="SUPFAM" id="SSF53448">
    <property type="entry name" value="Nucleotide-diphospho-sugar transferases"/>
    <property type="match status" value="1"/>
</dbReference>
<protein>
    <submittedName>
        <fullName evidence="2">UTP--glucose-1-phosphate uridylyltransferase</fullName>
    </submittedName>
</protein>
<accession>A0A2A4GDF1</accession>
<organism evidence="2 3">
    <name type="scientific">Sediminicola luteus</name>
    <dbReference type="NCBI Taxonomy" id="319238"/>
    <lineage>
        <taxon>Bacteria</taxon>
        <taxon>Pseudomonadati</taxon>
        <taxon>Bacteroidota</taxon>
        <taxon>Flavobacteriia</taxon>
        <taxon>Flavobacteriales</taxon>
        <taxon>Flavobacteriaceae</taxon>
        <taxon>Sediminicola</taxon>
    </lineage>
</organism>
<dbReference type="AlphaFoldDB" id="A0A2A4GDF1"/>
<evidence type="ECO:0000259" key="1">
    <source>
        <dbReference type="Pfam" id="PF00483"/>
    </source>
</evidence>
<gene>
    <name evidence="2" type="ORF">B7P33_01480</name>
</gene>
<dbReference type="InterPro" id="IPR005835">
    <property type="entry name" value="NTP_transferase_dom"/>
</dbReference>
<dbReference type="GO" id="GO:0016779">
    <property type="term" value="F:nucleotidyltransferase activity"/>
    <property type="evidence" value="ECO:0007669"/>
    <property type="project" value="UniProtKB-KW"/>
</dbReference>